<evidence type="ECO:0000313" key="3">
    <source>
        <dbReference type="Proteomes" id="UP000191144"/>
    </source>
</evidence>
<feature type="compositionally biased region" description="Basic and acidic residues" evidence="1">
    <location>
        <begin position="1"/>
        <end position="19"/>
    </location>
</feature>
<evidence type="ECO:0000256" key="1">
    <source>
        <dbReference type="SAM" id="MobiDB-lite"/>
    </source>
</evidence>
<feature type="region of interest" description="Disordered" evidence="1">
    <location>
        <begin position="116"/>
        <end position="139"/>
    </location>
</feature>
<protein>
    <submittedName>
        <fullName evidence="2">LAME_0E03884g1_1</fullName>
    </submittedName>
</protein>
<dbReference type="OrthoDB" id="4070577at2759"/>
<proteinExistence type="predicted"/>
<dbReference type="Proteomes" id="UP000191144">
    <property type="component" value="Chromosome E"/>
</dbReference>
<gene>
    <name evidence="2" type="ORF">LAME_0E03884G</name>
</gene>
<keyword evidence="3" id="KW-1185">Reference proteome</keyword>
<evidence type="ECO:0000313" key="2">
    <source>
        <dbReference type="EMBL" id="SCU89496.1"/>
    </source>
</evidence>
<dbReference type="AlphaFoldDB" id="A0A1G4JGL6"/>
<reference evidence="3" key="1">
    <citation type="submission" date="2016-03" db="EMBL/GenBank/DDBJ databases">
        <authorList>
            <person name="Devillers Hugo."/>
        </authorList>
    </citation>
    <scope>NUCLEOTIDE SEQUENCE [LARGE SCALE GENOMIC DNA]</scope>
</reference>
<sequence length="314" mass="35341">MVCDDTYSRDHVEFERDDSCPSVKPEPSEDNHDLELTLHALLTQANDPSDASDPLHCAIEKAISEMELPEMMGDTPGDWDSLGDGVGNFQHIDEPTSGQISSTAQLTVDRILAEHTLHSMESKDGNKRKSEEELEIHEDSDVKLKKPTIDVAHDQLQHDKIDRNTPEARIVKASAAYETLSPASLSPTSDSESQYKHKKHQPFALKVPTSMAAPKPTLTQKVHKPVDAPSKFTEEYTMAQVAEVKKRIINTHKLLLNFNFLKDGYARTSVELKRTLLRLKQSEIHRAHLLQENEQLKRLVIEQSDKLDIQDVTG</sequence>
<name>A0A1G4JGL6_9SACH</name>
<organism evidence="2 3">
    <name type="scientific">Lachancea meyersii CBS 8951</name>
    <dbReference type="NCBI Taxonomy" id="1266667"/>
    <lineage>
        <taxon>Eukaryota</taxon>
        <taxon>Fungi</taxon>
        <taxon>Dikarya</taxon>
        <taxon>Ascomycota</taxon>
        <taxon>Saccharomycotina</taxon>
        <taxon>Saccharomycetes</taxon>
        <taxon>Saccharomycetales</taxon>
        <taxon>Saccharomycetaceae</taxon>
        <taxon>Lachancea</taxon>
    </lineage>
</organism>
<accession>A0A1G4JGL6</accession>
<dbReference type="EMBL" id="LT598481">
    <property type="protein sequence ID" value="SCU89496.1"/>
    <property type="molecule type" value="Genomic_DNA"/>
</dbReference>
<feature type="region of interest" description="Disordered" evidence="1">
    <location>
        <begin position="1"/>
        <end position="32"/>
    </location>
</feature>